<dbReference type="EMBL" id="CAKOGP040002357">
    <property type="protein sequence ID" value="CAJ1967953.1"/>
    <property type="molecule type" value="Genomic_DNA"/>
</dbReference>
<evidence type="ECO:0000313" key="2">
    <source>
        <dbReference type="Proteomes" id="UP001295423"/>
    </source>
</evidence>
<keyword evidence="2" id="KW-1185">Reference proteome</keyword>
<gene>
    <name evidence="1" type="ORF">CYCCA115_LOCUS23015</name>
</gene>
<name>A0AAD2GBQ9_9STRA</name>
<comment type="caution">
    <text evidence="1">The sequence shown here is derived from an EMBL/GenBank/DDBJ whole genome shotgun (WGS) entry which is preliminary data.</text>
</comment>
<evidence type="ECO:0000313" key="1">
    <source>
        <dbReference type="EMBL" id="CAJ1967953.1"/>
    </source>
</evidence>
<reference evidence="1" key="1">
    <citation type="submission" date="2023-08" db="EMBL/GenBank/DDBJ databases">
        <authorList>
            <person name="Audoor S."/>
            <person name="Bilcke G."/>
        </authorList>
    </citation>
    <scope>NUCLEOTIDE SEQUENCE</scope>
</reference>
<organism evidence="1 2">
    <name type="scientific">Cylindrotheca closterium</name>
    <dbReference type="NCBI Taxonomy" id="2856"/>
    <lineage>
        <taxon>Eukaryota</taxon>
        <taxon>Sar</taxon>
        <taxon>Stramenopiles</taxon>
        <taxon>Ochrophyta</taxon>
        <taxon>Bacillariophyta</taxon>
        <taxon>Bacillariophyceae</taxon>
        <taxon>Bacillariophycidae</taxon>
        <taxon>Bacillariales</taxon>
        <taxon>Bacillariaceae</taxon>
        <taxon>Cylindrotheca</taxon>
    </lineage>
</organism>
<proteinExistence type="predicted"/>
<dbReference type="Proteomes" id="UP001295423">
    <property type="component" value="Unassembled WGS sequence"/>
</dbReference>
<sequence>MTAPDYALISPATAWVNPIPPAPTFTVPPNTNGLTERNLQDQYKQQCNLFQTQHNVSQTLKKLIDDAVPNEYLDEIRQPYLNLLPISIPDIFAHLYQQPSSNVTLEAVEERRLSVEKQKYSLDEELTTYFKRLQDYQTFAAQGGEEVTANNLMNIVVRHIRATGHFNQDCQDWNARPAGNKT</sequence>
<protein>
    <submittedName>
        <fullName evidence="1">Uncharacterized protein</fullName>
    </submittedName>
</protein>
<accession>A0AAD2GBQ9</accession>
<dbReference type="AlphaFoldDB" id="A0AAD2GBQ9"/>